<dbReference type="Proteomes" id="UP000748108">
    <property type="component" value="Unassembled WGS sequence"/>
</dbReference>
<dbReference type="AlphaFoldDB" id="A0A947CUN5"/>
<evidence type="ECO:0000313" key="2">
    <source>
        <dbReference type="Proteomes" id="UP000748108"/>
    </source>
</evidence>
<gene>
    <name evidence="1" type="ORF">KM312_01800</name>
</gene>
<sequence length="81" mass="9092">MARLLTAKANGRFREAVRPETPVRKSEAKTKLRLREPDVRQGLAQAAVEWLRGHLPALEGPSAGKPWVKFILRELARAVSH</sequence>
<protein>
    <submittedName>
        <fullName evidence="1">Uncharacterized protein</fullName>
    </submittedName>
</protein>
<dbReference type="EMBL" id="JAHHQF010000039">
    <property type="protein sequence ID" value="MBT9281387.1"/>
    <property type="molecule type" value="Genomic_DNA"/>
</dbReference>
<evidence type="ECO:0000313" key="1">
    <source>
        <dbReference type="EMBL" id="MBT9281387.1"/>
    </source>
</evidence>
<accession>A0A947CUN5</accession>
<organism evidence="1 2">
    <name type="scientific">Hydrogenibacillus schlegelii</name>
    <name type="common">Bacillus schlegelii</name>
    <dbReference type="NCBI Taxonomy" id="1484"/>
    <lineage>
        <taxon>Bacteria</taxon>
        <taxon>Bacillati</taxon>
        <taxon>Bacillota</taxon>
        <taxon>Bacilli</taxon>
        <taxon>Bacillales</taxon>
        <taxon>Bacillales Family X. Incertae Sedis</taxon>
        <taxon>Hydrogenibacillus</taxon>
    </lineage>
</organism>
<reference evidence="1" key="1">
    <citation type="journal article" date="2021" name="Microbiology">
        <title>Metagenomic Analysis of the Microbial Community in the Underground Coal Fire Area (Kemerovo Region, Russia) Revealed Predominance of Thermophilic Members of the Phyla Deinococcus-thermus, Aquificae, and Firmicutes.</title>
        <authorList>
            <person name="Kadnikov V."/>
            <person name="Mardanov A.V."/>
            <person name="Beletsky A.V."/>
            <person name="Karnachuk O.V."/>
            <person name="Ravin N.V."/>
        </authorList>
    </citation>
    <scope>NUCLEOTIDE SEQUENCE</scope>
    <source>
        <strain evidence="1">RBS10-49</strain>
    </source>
</reference>
<proteinExistence type="predicted"/>
<name>A0A947CUN5_HYDSH</name>
<comment type="caution">
    <text evidence="1">The sequence shown here is derived from an EMBL/GenBank/DDBJ whole genome shotgun (WGS) entry which is preliminary data.</text>
</comment>